<dbReference type="RefSeq" id="WP_320510130.1">
    <property type="nucleotide sequence ID" value="NZ_JAXCLW010000007.1"/>
</dbReference>
<accession>A0ABU5EF76</accession>
<dbReference type="CDD" id="cd06261">
    <property type="entry name" value="TM_PBP2"/>
    <property type="match status" value="1"/>
</dbReference>
<comment type="caution">
    <text evidence="10">The sequence shown here is derived from an EMBL/GenBank/DDBJ whole genome shotgun (WGS) entry which is preliminary data.</text>
</comment>
<gene>
    <name evidence="10" type="ORF">SMD27_19605</name>
</gene>
<evidence type="ECO:0000256" key="8">
    <source>
        <dbReference type="RuleBase" id="RU363032"/>
    </source>
</evidence>
<evidence type="ECO:0000256" key="3">
    <source>
        <dbReference type="ARBA" id="ARBA00022448"/>
    </source>
</evidence>
<organism evidence="10 11">
    <name type="scientific">Dongia soli</name>
    <dbReference type="NCBI Taxonomy" id="600628"/>
    <lineage>
        <taxon>Bacteria</taxon>
        <taxon>Pseudomonadati</taxon>
        <taxon>Pseudomonadota</taxon>
        <taxon>Alphaproteobacteria</taxon>
        <taxon>Rhodospirillales</taxon>
        <taxon>Dongiaceae</taxon>
        <taxon>Dongia</taxon>
    </lineage>
</organism>
<evidence type="ECO:0000256" key="4">
    <source>
        <dbReference type="ARBA" id="ARBA00022475"/>
    </source>
</evidence>
<evidence type="ECO:0000256" key="1">
    <source>
        <dbReference type="ARBA" id="ARBA00004651"/>
    </source>
</evidence>
<feature type="transmembrane region" description="Helical" evidence="8">
    <location>
        <begin position="12"/>
        <end position="34"/>
    </location>
</feature>
<comment type="similarity">
    <text evidence="2">Belongs to the binding-protein-dependent transport system permease family. CysTW subfamily.</text>
</comment>
<keyword evidence="5 8" id="KW-0812">Transmembrane</keyword>
<feature type="transmembrane region" description="Helical" evidence="8">
    <location>
        <begin position="74"/>
        <end position="93"/>
    </location>
</feature>
<feature type="transmembrane region" description="Helical" evidence="8">
    <location>
        <begin position="256"/>
        <end position="279"/>
    </location>
</feature>
<dbReference type="Proteomes" id="UP001279642">
    <property type="component" value="Unassembled WGS sequence"/>
</dbReference>
<evidence type="ECO:0000256" key="5">
    <source>
        <dbReference type="ARBA" id="ARBA00022692"/>
    </source>
</evidence>
<dbReference type="EMBL" id="JAXCLW010000007">
    <property type="protein sequence ID" value="MDY0885059.1"/>
    <property type="molecule type" value="Genomic_DNA"/>
</dbReference>
<dbReference type="PANTHER" id="PTHR42929">
    <property type="entry name" value="INNER MEMBRANE ABC TRANSPORTER PERMEASE PROTEIN YDCU-RELATED-RELATED"/>
    <property type="match status" value="1"/>
</dbReference>
<dbReference type="Pfam" id="PF00528">
    <property type="entry name" value="BPD_transp_1"/>
    <property type="match status" value="1"/>
</dbReference>
<dbReference type="InterPro" id="IPR035906">
    <property type="entry name" value="MetI-like_sf"/>
</dbReference>
<evidence type="ECO:0000256" key="2">
    <source>
        <dbReference type="ARBA" id="ARBA00007069"/>
    </source>
</evidence>
<evidence type="ECO:0000259" key="9">
    <source>
        <dbReference type="PROSITE" id="PS50928"/>
    </source>
</evidence>
<evidence type="ECO:0000256" key="6">
    <source>
        <dbReference type="ARBA" id="ARBA00022989"/>
    </source>
</evidence>
<reference evidence="10 11" key="1">
    <citation type="journal article" date="2016" name="Antonie Van Leeuwenhoek">
        <title>Dongia soli sp. nov., isolated from soil from Dokdo, Korea.</title>
        <authorList>
            <person name="Kim D.U."/>
            <person name="Lee H."/>
            <person name="Kim H."/>
            <person name="Kim S.G."/>
            <person name="Ka J.O."/>
        </authorList>
    </citation>
    <scope>NUCLEOTIDE SEQUENCE [LARGE SCALE GENOMIC DNA]</scope>
    <source>
        <strain evidence="10 11">D78</strain>
    </source>
</reference>
<feature type="transmembrane region" description="Helical" evidence="8">
    <location>
        <begin position="105"/>
        <end position="124"/>
    </location>
</feature>
<dbReference type="SUPFAM" id="SSF161098">
    <property type="entry name" value="MetI-like"/>
    <property type="match status" value="1"/>
</dbReference>
<keyword evidence="6 8" id="KW-1133">Transmembrane helix</keyword>
<dbReference type="PROSITE" id="PS50928">
    <property type="entry name" value="ABC_TM1"/>
    <property type="match status" value="1"/>
</dbReference>
<comment type="subcellular location">
    <subcellularLocation>
        <location evidence="1 8">Cell membrane</location>
        <topology evidence="1 8">Multi-pass membrane protein</topology>
    </subcellularLocation>
</comment>
<name>A0ABU5EF76_9PROT</name>
<evidence type="ECO:0000256" key="7">
    <source>
        <dbReference type="ARBA" id="ARBA00023136"/>
    </source>
</evidence>
<dbReference type="Gene3D" id="1.10.3720.10">
    <property type="entry name" value="MetI-like"/>
    <property type="match status" value="1"/>
</dbReference>
<keyword evidence="7 8" id="KW-0472">Membrane</keyword>
<dbReference type="InterPro" id="IPR000515">
    <property type="entry name" value="MetI-like"/>
</dbReference>
<evidence type="ECO:0000313" key="10">
    <source>
        <dbReference type="EMBL" id="MDY0885059.1"/>
    </source>
</evidence>
<proteinExistence type="inferred from homology"/>
<feature type="transmembrane region" description="Helical" evidence="8">
    <location>
        <begin position="202"/>
        <end position="223"/>
    </location>
</feature>
<sequence>MATASERRAIFALTAPAYLWLTVTIFLPLSAMFYCSFLSKSPLVPTAAEFTFAQYAAFFTRSVYLNLTWWSLELGFYVTVFCLLVGYPVAYALAKQIKGRWREALFLMVILPFWSNALVRIFSWTMVLRNGGLLDQLVQSIFPAAAPISLLYSYPAVVIGLVHSYLPYMILTCYISLQAIDDSVIEAAANLGARATTIFRRVVFPMSLPGVIAGSALIFVPVIGSFMEPRILGGTKGVTLGMSIEEQFMVTANWPLGAALSFILLAIVLLICAAGYPFIRKRMEGLK</sequence>
<dbReference type="PANTHER" id="PTHR42929:SF1">
    <property type="entry name" value="INNER MEMBRANE ABC TRANSPORTER PERMEASE PROTEIN YDCU-RELATED"/>
    <property type="match status" value="1"/>
</dbReference>
<keyword evidence="11" id="KW-1185">Reference proteome</keyword>
<keyword evidence="4" id="KW-1003">Cell membrane</keyword>
<evidence type="ECO:0000313" key="11">
    <source>
        <dbReference type="Proteomes" id="UP001279642"/>
    </source>
</evidence>
<protein>
    <submittedName>
        <fullName evidence="10">ABC transporter permease</fullName>
    </submittedName>
</protein>
<feature type="domain" description="ABC transmembrane type-1" evidence="9">
    <location>
        <begin position="68"/>
        <end position="275"/>
    </location>
</feature>
<keyword evidence="3 8" id="KW-0813">Transport</keyword>
<feature type="transmembrane region" description="Helical" evidence="8">
    <location>
        <begin position="144"/>
        <end position="166"/>
    </location>
</feature>